<proteinExistence type="predicted"/>
<evidence type="ECO:0000313" key="2">
    <source>
        <dbReference type="Proteomes" id="UP000243679"/>
    </source>
</evidence>
<reference evidence="1 2" key="1">
    <citation type="journal article" date="2017" name="ISME J.">
        <title>An acid-tolerant ammonia-oxidizing ?-proteobacterium from soil.</title>
        <authorList>
            <person name="Hayatsu M."/>
            <person name="Tago K."/>
            <person name="Uchiyama I."/>
            <person name="Toyoda A."/>
            <person name="Wang Y."/>
            <person name="Shimomura Y."/>
            <person name="Okubo T."/>
            <person name="Kurisu F."/>
            <person name="Hirono Y."/>
            <person name="Nonaka K."/>
            <person name="Akiyama H."/>
            <person name="Itoh T."/>
            <person name="Takami H."/>
        </authorList>
    </citation>
    <scope>NUCLEOTIDE SEQUENCE [LARGE SCALE GENOMIC DNA]</scope>
    <source>
        <strain evidence="1 2">TAO100</strain>
    </source>
</reference>
<dbReference type="AlphaFoldDB" id="A0A1Q2SMF9"/>
<sequence>MEVRASIAPQQGDLLALPATDVPIVNPAQQAIRVTSTMSDVHGGAEVKQLPADELFMVARKLILQLLTDTPKKDKEIARELGINSAQTKAWLERLVNEKKIEKRTCPVSYTLRSVHDYK</sequence>
<dbReference type="KEGG" id="ntt:TAO_0958"/>
<name>A0A1Q2SMF9_9GAMM</name>
<dbReference type="EMBL" id="AP014836">
    <property type="protein sequence ID" value="BAW80328.1"/>
    <property type="molecule type" value="Genomic_DNA"/>
</dbReference>
<dbReference type="OrthoDB" id="9785707at2"/>
<dbReference type="Proteomes" id="UP000243679">
    <property type="component" value="Chromosome"/>
</dbReference>
<keyword evidence="2" id="KW-1185">Reference proteome</keyword>
<evidence type="ECO:0000313" key="1">
    <source>
        <dbReference type="EMBL" id="BAW80328.1"/>
    </source>
</evidence>
<protein>
    <submittedName>
        <fullName evidence="1">Uncharacterized protein</fullName>
    </submittedName>
</protein>
<organism evidence="1 2">
    <name type="scientific">Candidatus Nitrosoglobus terrae</name>
    <dbReference type="NCBI Taxonomy" id="1630141"/>
    <lineage>
        <taxon>Bacteria</taxon>
        <taxon>Pseudomonadati</taxon>
        <taxon>Pseudomonadota</taxon>
        <taxon>Gammaproteobacteria</taxon>
        <taxon>Chromatiales</taxon>
        <taxon>Chromatiaceae</taxon>
        <taxon>Candidatus Nitrosoglobus</taxon>
    </lineage>
</organism>
<accession>A0A1Q2SMF9</accession>
<gene>
    <name evidence="1" type="ORF">TAO_0958</name>
</gene>